<dbReference type="GO" id="GO:0050126">
    <property type="term" value="F:N-carbamoylputrescine amidase activity"/>
    <property type="evidence" value="ECO:0007669"/>
    <property type="project" value="TreeGrafter"/>
</dbReference>
<dbReference type="AlphaFoldDB" id="A0A0F6QXM3"/>
<dbReference type="InterPro" id="IPR003010">
    <property type="entry name" value="C-N_Hydrolase"/>
</dbReference>
<proteinExistence type="inferred from homology"/>
<dbReference type="Pfam" id="PF00795">
    <property type="entry name" value="CN_hydrolase"/>
    <property type="match status" value="1"/>
</dbReference>
<gene>
    <name evidence="2 3" type="primary">amiF</name>
    <name evidence="3" type="ORF">UL81_08475</name>
</gene>
<dbReference type="GO" id="GO:0004328">
    <property type="term" value="F:formamidase activity"/>
    <property type="evidence" value="ECO:0007669"/>
    <property type="project" value="UniProtKB-UniRule"/>
</dbReference>
<comment type="catalytic activity">
    <reaction evidence="2">
        <text>formamide + H2O = formate + NH4(+)</text>
        <dbReference type="Rhea" id="RHEA:21948"/>
        <dbReference type="ChEBI" id="CHEBI:15377"/>
        <dbReference type="ChEBI" id="CHEBI:15740"/>
        <dbReference type="ChEBI" id="CHEBI:16397"/>
        <dbReference type="ChEBI" id="CHEBI:28938"/>
        <dbReference type="EC" id="3.5.1.49"/>
    </reaction>
</comment>
<reference evidence="3 4" key="1">
    <citation type="journal article" date="2015" name="Genome Announc.">
        <title>Complete Genome Sequence of Corynebacterium camporealensis DSM 44610, Isolated from the Milk of a Manchega Sheep with Subclinical Mastitis.</title>
        <authorList>
            <person name="Ruckert C."/>
            <person name="Albersmeier A."/>
            <person name="Winkler A."/>
            <person name="Tauch A."/>
        </authorList>
    </citation>
    <scope>NUCLEOTIDE SEQUENCE [LARGE SCALE GENOMIC DNA]</scope>
    <source>
        <strain evidence="3 4">DSM 44610</strain>
    </source>
</reference>
<dbReference type="KEGG" id="ccj:UL81_08475"/>
<dbReference type="PATRIC" id="fig|161896.4.peg.1658"/>
<dbReference type="PANTHER" id="PTHR43674">
    <property type="entry name" value="NITRILASE C965.09-RELATED"/>
    <property type="match status" value="1"/>
</dbReference>
<dbReference type="PROSITE" id="PS50263">
    <property type="entry name" value="CN_HYDROLASE"/>
    <property type="match status" value="1"/>
</dbReference>
<evidence type="ECO:0000313" key="3">
    <source>
        <dbReference type="EMBL" id="AKE39645.1"/>
    </source>
</evidence>
<dbReference type="EC" id="3.5.1.49" evidence="2"/>
<dbReference type="InterPro" id="IPR050345">
    <property type="entry name" value="Aliph_Amidase/BUP"/>
</dbReference>
<dbReference type="OrthoDB" id="9811121at2"/>
<comment type="similarity">
    <text evidence="2">Belongs to the carbon-nitrogen hydrolase superfamily. Aliphatic amidase family.</text>
</comment>
<dbReference type="SUPFAM" id="SSF56317">
    <property type="entry name" value="Carbon-nitrogen hydrolase"/>
    <property type="match status" value="1"/>
</dbReference>
<dbReference type="InterPro" id="IPR022843">
    <property type="entry name" value="Formamidase"/>
</dbReference>
<dbReference type="STRING" id="161896.UL81_08475"/>
<dbReference type="InterPro" id="IPR036526">
    <property type="entry name" value="C-N_Hydrolase_sf"/>
</dbReference>
<name>A0A0F6QXM3_9CORY</name>
<feature type="active site" description="Nucleophile" evidence="2">
    <location>
        <position position="166"/>
    </location>
</feature>
<comment type="function">
    <text evidence="2">Is an aliphatic amidase with a restricted substrate specificity, as it only hydrolyzes formamide.</text>
</comment>
<evidence type="ECO:0000256" key="2">
    <source>
        <dbReference type="HAMAP-Rule" id="MF_01243"/>
    </source>
</evidence>
<protein>
    <recommendedName>
        <fullName evidence="2">Formamidase</fullName>
        <ecNumber evidence="2">3.5.1.49</ecNumber>
    </recommendedName>
    <alternativeName>
        <fullName evidence="2">Formamide amidohydrolase</fullName>
    </alternativeName>
</protein>
<keyword evidence="1 2" id="KW-0378">Hydrolase</keyword>
<organism evidence="3 4">
    <name type="scientific">Corynebacterium camporealensis</name>
    <dbReference type="NCBI Taxonomy" id="161896"/>
    <lineage>
        <taxon>Bacteria</taxon>
        <taxon>Bacillati</taxon>
        <taxon>Actinomycetota</taxon>
        <taxon>Actinomycetes</taxon>
        <taxon>Mycobacteriales</taxon>
        <taxon>Corynebacteriaceae</taxon>
        <taxon>Corynebacterium</taxon>
    </lineage>
</organism>
<keyword evidence="4" id="KW-1185">Reference proteome</keyword>
<feature type="active site" description="Proton donor" evidence="2">
    <location>
        <position position="133"/>
    </location>
</feature>
<accession>A0A0F6QXM3</accession>
<evidence type="ECO:0000256" key="1">
    <source>
        <dbReference type="ARBA" id="ARBA00022801"/>
    </source>
</evidence>
<dbReference type="Gene3D" id="3.60.110.10">
    <property type="entry name" value="Carbon-nitrogen hydrolase"/>
    <property type="match status" value="1"/>
</dbReference>
<dbReference type="Proteomes" id="UP000033566">
    <property type="component" value="Chromosome"/>
</dbReference>
<dbReference type="PANTHER" id="PTHR43674:SF15">
    <property type="entry name" value="FORMAMIDASE"/>
    <property type="match status" value="1"/>
</dbReference>
<dbReference type="RefSeq" id="WP_035105408.1">
    <property type="nucleotide sequence ID" value="NZ_CP011311.1"/>
</dbReference>
<dbReference type="HAMAP" id="MF_01243">
    <property type="entry name" value="Formamidase"/>
    <property type="match status" value="1"/>
</dbReference>
<dbReference type="HOGENOM" id="CLU_071797_0_0_11"/>
<evidence type="ECO:0000313" key="4">
    <source>
        <dbReference type="Proteomes" id="UP000033566"/>
    </source>
</evidence>
<dbReference type="EMBL" id="CP011311">
    <property type="protein sequence ID" value="AKE39645.1"/>
    <property type="molecule type" value="Genomic_DNA"/>
</dbReference>
<dbReference type="NCBIfam" id="NF009803">
    <property type="entry name" value="PRK13287.1"/>
    <property type="match status" value="1"/>
</dbReference>
<feature type="active site" description="Proton acceptor" evidence="2">
    <location>
        <position position="60"/>
    </location>
</feature>
<dbReference type="CDD" id="cd07565">
    <property type="entry name" value="aliphatic_amidase"/>
    <property type="match status" value="1"/>
</dbReference>
<sequence>MSSTGSISASPDGLLMALIQYPVPVVTSPEDVQANVDEICRMVGSTKTGYPDLDLIVFPEYSSSGLNTEIWSYDEFLIGLDDPKVDQFKQACRDNDVWGVFSIMEPNHEEGKPPFNTAIIINNEGEIALHYRKLQPWTPIEPWYPGDLGMPVCDGPKGSKLAVNICHDGMFPELAREAAYKGANVYIRISGYSTQVSDQWIMTNRTNAFQNLMYTASVNLAGYDNTFYYFGEGNVCNYDGGMISEGHRNPGEIVTAEIFPELADKARKNWGLENNIYNLGNRGYVGYPGGKKENYLTWVEDLAKGEYKLPWDDEVRIKDGWKYYPDGPQLGPLPDKYNK</sequence>
<dbReference type="GO" id="GO:0033388">
    <property type="term" value="P:putrescine biosynthetic process from arginine"/>
    <property type="evidence" value="ECO:0007669"/>
    <property type="project" value="TreeGrafter"/>
</dbReference>